<evidence type="ECO:0000259" key="8">
    <source>
        <dbReference type="Pfam" id="PF17768"/>
    </source>
</evidence>
<name>V6DFI9_9BACT</name>
<evidence type="ECO:0000256" key="4">
    <source>
        <dbReference type="ARBA" id="ARBA00022801"/>
    </source>
</evidence>
<dbReference type="Pfam" id="PF17768">
    <property type="entry name" value="RecJ_OB"/>
    <property type="match status" value="1"/>
</dbReference>
<dbReference type="AlphaFoldDB" id="V6DFI9"/>
<proteinExistence type="inferred from homology"/>
<dbReference type="EMBL" id="HG793133">
    <property type="protein sequence ID" value="CDK30314.1"/>
    <property type="molecule type" value="Genomic_DNA"/>
</dbReference>
<dbReference type="Gene3D" id="3.10.310.30">
    <property type="match status" value="1"/>
</dbReference>
<evidence type="ECO:0000256" key="5">
    <source>
        <dbReference type="ARBA" id="ARBA00022839"/>
    </source>
</evidence>
<dbReference type="InterPro" id="IPR001667">
    <property type="entry name" value="DDH_dom"/>
</dbReference>
<evidence type="ECO:0000256" key="2">
    <source>
        <dbReference type="ARBA" id="ARBA00019841"/>
    </source>
</evidence>
<feature type="domain" description="DHHA1" evidence="7">
    <location>
        <begin position="365"/>
        <end position="459"/>
    </location>
</feature>
<dbReference type="Proteomes" id="UP000018769">
    <property type="component" value="Chromosome I"/>
</dbReference>
<dbReference type="KEGG" id="dpb:BABL1_gene_704"/>
<keyword evidence="5 9" id="KW-0269">Exonuclease</keyword>
<keyword evidence="4" id="KW-0378">Hydrolase</keyword>
<dbReference type="HOGENOM" id="CLU_009736_5_2_7"/>
<dbReference type="Pfam" id="PF01368">
    <property type="entry name" value="DHH"/>
    <property type="match status" value="1"/>
</dbReference>
<keyword evidence="3" id="KW-0540">Nuclease</keyword>
<protein>
    <recommendedName>
        <fullName evidence="2">Single-stranded-DNA-specific exonuclease RecJ</fullName>
    </recommendedName>
</protein>
<dbReference type="GO" id="GO:0003676">
    <property type="term" value="F:nucleic acid binding"/>
    <property type="evidence" value="ECO:0007669"/>
    <property type="project" value="InterPro"/>
</dbReference>
<dbReference type="GO" id="GO:0006281">
    <property type="term" value="P:DNA repair"/>
    <property type="evidence" value="ECO:0007669"/>
    <property type="project" value="InterPro"/>
</dbReference>
<evidence type="ECO:0000256" key="3">
    <source>
        <dbReference type="ARBA" id="ARBA00022722"/>
    </source>
</evidence>
<dbReference type="NCBIfam" id="TIGR00644">
    <property type="entry name" value="recJ"/>
    <property type="match status" value="1"/>
</dbReference>
<dbReference type="InterPro" id="IPR004610">
    <property type="entry name" value="RecJ"/>
</dbReference>
<evidence type="ECO:0000313" key="10">
    <source>
        <dbReference type="Proteomes" id="UP000018769"/>
    </source>
</evidence>
<accession>V6DFI9</accession>
<dbReference type="PATRIC" id="fig|673862.3.peg.201"/>
<keyword evidence="10" id="KW-1185">Reference proteome</keyword>
<dbReference type="SUPFAM" id="SSF64182">
    <property type="entry name" value="DHH phosphoesterases"/>
    <property type="match status" value="1"/>
</dbReference>
<dbReference type="eggNOG" id="COG0608">
    <property type="taxonomic scope" value="Bacteria"/>
</dbReference>
<feature type="domain" description="DDH" evidence="6">
    <location>
        <begin position="96"/>
        <end position="244"/>
    </location>
</feature>
<dbReference type="STRING" id="673862.BABL1_gene_704"/>
<reference evidence="9 10" key="1">
    <citation type="journal article" date="2015" name="Biol. Direct">
        <title>Babela massiliensis, a representative of a widespread bacterial phylum with unusual adaptations to parasitism in amoebae.</title>
        <authorList>
            <person name="Pagnier I."/>
            <person name="Yutin N."/>
            <person name="Croce O."/>
            <person name="Makarova K.S."/>
            <person name="Wolf Y.I."/>
            <person name="Benamar S."/>
            <person name="Raoult D."/>
            <person name="Koonin E.V."/>
            <person name="La Scola B."/>
        </authorList>
    </citation>
    <scope>NUCLEOTIDE SEQUENCE [LARGE SCALE GENOMIC DNA]</scope>
    <source>
        <strain evidence="10">BABL1</strain>
    </source>
</reference>
<dbReference type="GO" id="GO:0006310">
    <property type="term" value="P:DNA recombination"/>
    <property type="evidence" value="ECO:0007669"/>
    <property type="project" value="InterPro"/>
</dbReference>
<dbReference type="InterPro" id="IPR041122">
    <property type="entry name" value="RecJ_OB"/>
</dbReference>
<evidence type="ECO:0000313" key="9">
    <source>
        <dbReference type="EMBL" id="CDK30314.1"/>
    </source>
</evidence>
<dbReference type="Gene3D" id="3.90.1640.30">
    <property type="match status" value="1"/>
</dbReference>
<gene>
    <name evidence="9" type="primary">recJ</name>
    <name evidence="9" type="ORF">BABL1_gene_704</name>
</gene>
<feature type="domain" description="RecJ OB" evidence="8">
    <location>
        <begin position="473"/>
        <end position="577"/>
    </location>
</feature>
<dbReference type="Pfam" id="PF02272">
    <property type="entry name" value="DHHA1"/>
    <property type="match status" value="1"/>
</dbReference>
<dbReference type="InterPro" id="IPR051673">
    <property type="entry name" value="SSDNA_exonuclease_RecJ"/>
</dbReference>
<evidence type="ECO:0000256" key="1">
    <source>
        <dbReference type="ARBA" id="ARBA00005915"/>
    </source>
</evidence>
<dbReference type="InterPro" id="IPR038763">
    <property type="entry name" value="DHH_sf"/>
</dbReference>
<comment type="similarity">
    <text evidence="1">Belongs to the RecJ family.</text>
</comment>
<organism evidence="9 10">
    <name type="scientific">Candidatus Babela massiliensis</name>
    <dbReference type="NCBI Taxonomy" id="673862"/>
    <lineage>
        <taxon>Bacteria</taxon>
        <taxon>Candidatus Babelota</taxon>
        <taxon>Candidatus Babeliae</taxon>
        <taxon>Candidatus Babeliales</taxon>
        <taxon>Candidatus Babeliaceae</taxon>
        <taxon>Candidatus Babela</taxon>
    </lineage>
</organism>
<dbReference type="PANTHER" id="PTHR30255">
    <property type="entry name" value="SINGLE-STRANDED-DNA-SPECIFIC EXONUCLEASE RECJ"/>
    <property type="match status" value="1"/>
</dbReference>
<sequence>MDLTDTNDKSIEKINGIKYIWHLPELRRDSIVNNAISYNISFGIIQALLNRGYTSKESLDNYLFSTFEKDVANPALLKDAVKAVERILQAIKNGEKILICGDYDVDGITSSAMMMKCLVPLGAKINFFLPNRVKDGYGLSANTVKRAAQNDYKVLITVDNGTTAFEAAQVAKELGIDLIITDHHKPHDILPDVYALVNPHQEDCNYPFKKFAGVGVTFKILSLLYQTLGKSLPEKVYELLLLGTIADVVPLTGENRFWVRYGLNLINSAHSLPVRLLKENVKLNKEKISSSDIGFFLAPQINALGRLDDARQGVRFLLEANEEEVQHVAIILKEFNEARKEIEKRTLSDVTKLVENNQINLDQERIIVAHSKEWQPGVIGLVASRVVGLYNRPALLFHITNQNLAKGSCRSIPTFNMFNALNENKDLLITFGGHSAAAGLSLEKSNLPKLKDKLEENIRKQIPEYEPKPILKLDAEIFTSEINKKFMHDLKYIEPFGHENSQPLFYLKDVSIIAKPTLLKDAHVKCLIFSEGIIKSVIFFNRPDIYNILLENQDKNISIAVYVTENHFNDRISIEFQGIDIAL</sequence>
<evidence type="ECO:0000259" key="7">
    <source>
        <dbReference type="Pfam" id="PF02272"/>
    </source>
</evidence>
<evidence type="ECO:0000259" key="6">
    <source>
        <dbReference type="Pfam" id="PF01368"/>
    </source>
</evidence>
<dbReference type="InterPro" id="IPR003156">
    <property type="entry name" value="DHHA1_dom"/>
</dbReference>
<dbReference type="RefSeq" id="WP_023791264.1">
    <property type="nucleotide sequence ID" value="NC_023003.1"/>
</dbReference>
<dbReference type="OrthoDB" id="9809852at2"/>
<dbReference type="PANTHER" id="PTHR30255:SF2">
    <property type="entry name" value="SINGLE-STRANDED-DNA-SPECIFIC EXONUCLEASE RECJ"/>
    <property type="match status" value="1"/>
</dbReference>
<dbReference type="GO" id="GO:0008409">
    <property type="term" value="F:5'-3' exonuclease activity"/>
    <property type="evidence" value="ECO:0007669"/>
    <property type="project" value="InterPro"/>
</dbReference>